<organism evidence="2 3">
    <name type="scientific">Iris pallida</name>
    <name type="common">Sweet iris</name>
    <dbReference type="NCBI Taxonomy" id="29817"/>
    <lineage>
        <taxon>Eukaryota</taxon>
        <taxon>Viridiplantae</taxon>
        <taxon>Streptophyta</taxon>
        <taxon>Embryophyta</taxon>
        <taxon>Tracheophyta</taxon>
        <taxon>Spermatophyta</taxon>
        <taxon>Magnoliopsida</taxon>
        <taxon>Liliopsida</taxon>
        <taxon>Asparagales</taxon>
        <taxon>Iridaceae</taxon>
        <taxon>Iridoideae</taxon>
        <taxon>Irideae</taxon>
        <taxon>Iris</taxon>
    </lineage>
</organism>
<keyword evidence="3" id="KW-1185">Reference proteome</keyword>
<comment type="caution">
    <text evidence="2">The sequence shown here is derived from an EMBL/GenBank/DDBJ whole genome shotgun (WGS) entry which is preliminary data.</text>
</comment>
<dbReference type="EMBL" id="JANAVB010020798">
    <property type="protein sequence ID" value="KAJ6826615.1"/>
    <property type="molecule type" value="Genomic_DNA"/>
</dbReference>
<name>A0AAX6GE78_IRIPA</name>
<accession>A0AAX6GE78</accession>
<dbReference type="Proteomes" id="UP001140949">
    <property type="component" value="Unassembled WGS sequence"/>
</dbReference>
<gene>
    <name evidence="2" type="ORF">M6B38_371640</name>
</gene>
<proteinExistence type="predicted"/>
<evidence type="ECO:0000256" key="1">
    <source>
        <dbReference type="SAM" id="MobiDB-lite"/>
    </source>
</evidence>
<reference evidence="2" key="2">
    <citation type="submission" date="2023-04" db="EMBL/GenBank/DDBJ databases">
        <authorList>
            <person name="Bruccoleri R.E."/>
            <person name="Oakeley E.J."/>
            <person name="Faust A.-M."/>
            <person name="Dessus-Babus S."/>
            <person name="Altorfer M."/>
            <person name="Burckhardt D."/>
            <person name="Oertli M."/>
            <person name="Naumann U."/>
            <person name="Petersen F."/>
            <person name="Wong J."/>
        </authorList>
    </citation>
    <scope>NUCLEOTIDE SEQUENCE</scope>
    <source>
        <strain evidence="2">GSM-AAB239-AS_SAM_17_03QT</strain>
        <tissue evidence="2">Leaf</tissue>
    </source>
</reference>
<evidence type="ECO:0000313" key="2">
    <source>
        <dbReference type="EMBL" id="KAJ6826615.1"/>
    </source>
</evidence>
<evidence type="ECO:0000313" key="3">
    <source>
        <dbReference type="Proteomes" id="UP001140949"/>
    </source>
</evidence>
<dbReference type="AlphaFoldDB" id="A0AAX6GE78"/>
<feature type="region of interest" description="Disordered" evidence="1">
    <location>
        <begin position="1"/>
        <end position="35"/>
    </location>
</feature>
<reference evidence="2" key="1">
    <citation type="journal article" date="2023" name="GigaByte">
        <title>Genome assembly of the bearded iris, Iris pallida Lam.</title>
        <authorList>
            <person name="Bruccoleri R.E."/>
            <person name="Oakeley E.J."/>
            <person name="Faust A.M.E."/>
            <person name="Altorfer M."/>
            <person name="Dessus-Babus S."/>
            <person name="Burckhardt D."/>
            <person name="Oertli M."/>
            <person name="Naumann U."/>
            <person name="Petersen F."/>
            <person name="Wong J."/>
        </authorList>
    </citation>
    <scope>NUCLEOTIDE SEQUENCE</scope>
    <source>
        <strain evidence="2">GSM-AAB239-AS_SAM_17_03QT</strain>
    </source>
</reference>
<sequence>MKNKKIGIEQIEMEAHLRRRPRRRSDHGGSGGWTVGNVLDAAATAWLEP</sequence>
<protein>
    <submittedName>
        <fullName evidence="2">Uncharacterized protein</fullName>
    </submittedName>
</protein>